<dbReference type="Proteomes" id="UP000294558">
    <property type="component" value="Unassembled WGS sequence"/>
</dbReference>
<dbReference type="Pfam" id="PF13539">
    <property type="entry name" value="Peptidase_M15_4"/>
    <property type="match status" value="1"/>
</dbReference>
<dbReference type="AlphaFoldDB" id="A0A4R7I3B6"/>
<organism evidence="2 3">
    <name type="scientific">Ilumatobacter fluminis</name>
    <dbReference type="NCBI Taxonomy" id="467091"/>
    <lineage>
        <taxon>Bacteria</taxon>
        <taxon>Bacillati</taxon>
        <taxon>Actinomycetota</taxon>
        <taxon>Acidimicrobiia</taxon>
        <taxon>Acidimicrobiales</taxon>
        <taxon>Ilumatobacteraceae</taxon>
        <taxon>Ilumatobacter</taxon>
    </lineage>
</organism>
<dbReference type="InterPro" id="IPR009045">
    <property type="entry name" value="Zn_M74/Hedgehog-like"/>
</dbReference>
<dbReference type="OrthoDB" id="9799970at2"/>
<dbReference type="GO" id="GO:0004180">
    <property type="term" value="F:carboxypeptidase activity"/>
    <property type="evidence" value="ECO:0007669"/>
    <property type="project" value="UniProtKB-KW"/>
</dbReference>
<evidence type="ECO:0000313" key="2">
    <source>
        <dbReference type="EMBL" id="TDT17136.1"/>
    </source>
</evidence>
<name>A0A4R7I3B6_9ACTN</name>
<dbReference type="EMBL" id="SOAU01000001">
    <property type="protein sequence ID" value="TDT17136.1"/>
    <property type="molecule type" value="Genomic_DNA"/>
</dbReference>
<dbReference type="InterPro" id="IPR039561">
    <property type="entry name" value="Peptidase_M15C"/>
</dbReference>
<accession>A0A4R7I3B6</accession>
<comment type="caution">
    <text evidence="2">The sequence shown here is derived from an EMBL/GenBank/DDBJ whole genome shotgun (WGS) entry which is preliminary data.</text>
</comment>
<keyword evidence="2" id="KW-0121">Carboxypeptidase</keyword>
<keyword evidence="2" id="KW-0378">Hydrolase</keyword>
<dbReference type="SUPFAM" id="SSF55166">
    <property type="entry name" value="Hedgehog/DD-peptidase"/>
    <property type="match status" value="1"/>
</dbReference>
<protein>
    <submittedName>
        <fullName evidence="2">D-alanyl-D-alanine carboxypeptidase-like protein</fullName>
    </submittedName>
</protein>
<keyword evidence="3" id="KW-1185">Reference proteome</keyword>
<gene>
    <name evidence="2" type="ORF">BDK89_2741</name>
</gene>
<sequence>MTTLRFDDEAGPLNRTMTITSRLLRTALATSMLATSALALSAATTTPTVGALDDTPWTLPVTPPRCSVAQAESGDVADCLMVFYDDPSETGWGLPPAPGVGPGWNWQGYWYNGSVALTDWERTQIVTNTESVAGMSPGTLQFHKYSQPLFEGFLNEIEENGYDVQYAVGYSFRCMNSSGGWSCPSGDPDDLSNHAWGLAVDFNSATNPIRSYAGIDGKTACQTPMETDMPRWVIQTAEKWGLYWGGYGWNSGCQSTTTQRTTVFRDPPHFEFRGTPEMAAAIAAHNMENDPRRQCFETVTDDGATVEQCNLTGVPEAEWRLPVDTDAPAGATAAMINLTATRSSAAGHLSLETCGPVDDHGTSAVNFGPGETAAAMAVVPVDADGRFCVYRSTAVHSVVDVVGYLTDSGERLWFEPSAPERLLDTRLTETRAPVADQAAAQVPTDDTAARIANLTVAASQGPGHAQAAKCADVNTTPFSNINYVEGTTRANMVLLDNDVDGSCVWVHTATHVIVDELGRLLTQDGLGWQVDAARRALDTRLCTEAFCGDKPSGGDAFEVDLGVDAPAAAVTLTITGATAPGHAWAGPCDELVDGVAPTSNVNYVPGSAVANMAVVAPSDGIVCVYLHADAHVVIDVQAELVDDRTVGLRPVTPDRVHDSRER</sequence>
<dbReference type="Gene3D" id="3.30.1380.10">
    <property type="match status" value="1"/>
</dbReference>
<evidence type="ECO:0000259" key="1">
    <source>
        <dbReference type="Pfam" id="PF13539"/>
    </source>
</evidence>
<reference evidence="2 3" key="1">
    <citation type="submission" date="2019-03" db="EMBL/GenBank/DDBJ databases">
        <title>Sequencing the genomes of 1000 actinobacteria strains.</title>
        <authorList>
            <person name="Klenk H.-P."/>
        </authorList>
    </citation>
    <scope>NUCLEOTIDE SEQUENCE [LARGE SCALE GENOMIC DNA]</scope>
    <source>
        <strain evidence="2 3">DSM 18936</strain>
    </source>
</reference>
<keyword evidence="2" id="KW-0645">Protease</keyword>
<feature type="domain" description="Peptidase M15C" evidence="1">
    <location>
        <begin position="188"/>
        <end position="250"/>
    </location>
</feature>
<evidence type="ECO:0000313" key="3">
    <source>
        <dbReference type="Proteomes" id="UP000294558"/>
    </source>
</evidence>
<proteinExistence type="predicted"/>